<dbReference type="OrthoDB" id="4198301at2"/>
<protein>
    <submittedName>
        <fullName evidence="1">Uncharacterized protein</fullName>
    </submittedName>
</protein>
<evidence type="ECO:0000313" key="2">
    <source>
        <dbReference type="Proteomes" id="UP000004947"/>
    </source>
</evidence>
<reference evidence="1 2" key="1">
    <citation type="journal article" date="2010" name="J. Bacteriol.">
        <title>Genome sequence of Lentisphaera araneosa HTCC2155T, the type species of the order Lentisphaerales in the phylum Lentisphaerae.</title>
        <authorList>
            <person name="Thrash J.C."/>
            <person name="Cho J.C."/>
            <person name="Vergin K.L."/>
            <person name="Morris R.M."/>
            <person name="Giovannoni S.J."/>
        </authorList>
    </citation>
    <scope>NUCLEOTIDE SEQUENCE [LARGE SCALE GENOMIC DNA]</scope>
    <source>
        <strain evidence="1 2">HTCC2155</strain>
    </source>
</reference>
<comment type="caution">
    <text evidence="1">The sequence shown here is derived from an EMBL/GenBank/DDBJ whole genome shotgun (WGS) entry which is preliminary data.</text>
</comment>
<proteinExistence type="predicted"/>
<dbReference type="RefSeq" id="WP_007277752.1">
    <property type="nucleotide sequence ID" value="NZ_ABCK01000005.1"/>
</dbReference>
<dbReference type="Proteomes" id="UP000004947">
    <property type="component" value="Unassembled WGS sequence"/>
</dbReference>
<name>A6DIM3_9BACT</name>
<keyword evidence="2" id="KW-1185">Reference proteome</keyword>
<accession>A6DIM3</accession>
<dbReference type="AlphaFoldDB" id="A6DIM3"/>
<gene>
    <name evidence="1" type="ORF">LNTAR_10351</name>
</gene>
<organism evidence="1 2">
    <name type="scientific">Lentisphaera araneosa HTCC2155</name>
    <dbReference type="NCBI Taxonomy" id="313628"/>
    <lineage>
        <taxon>Bacteria</taxon>
        <taxon>Pseudomonadati</taxon>
        <taxon>Lentisphaerota</taxon>
        <taxon>Lentisphaeria</taxon>
        <taxon>Lentisphaerales</taxon>
        <taxon>Lentisphaeraceae</taxon>
        <taxon>Lentisphaera</taxon>
    </lineage>
</organism>
<evidence type="ECO:0000313" key="1">
    <source>
        <dbReference type="EMBL" id="EDM28309.1"/>
    </source>
</evidence>
<dbReference type="EMBL" id="ABCK01000005">
    <property type="protein sequence ID" value="EDM28309.1"/>
    <property type="molecule type" value="Genomic_DNA"/>
</dbReference>
<sequence>MKDYTQYPKKYVAYEVNRISCDFESEQDFLETLEELKQEGLDSSKFYILNGPSGIKAFDPTGVEHGVWSMISRKIHRIVSEAEEKAIDDLWQDLQRGMIHLSIPAKKTMLRKRIHRIMDSHHGCNAKYTDRFFVETYASA</sequence>